<organism evidence="2">
    <name type="scientific">Blumeria graminis f. sp. tritici 96224</name>
    <dbReference type="NCBI Taxonomy" id="1268274"/>
    <lineage>
        <taxon>Eukaryota</taxon>
        <taxon>Fungi</taxon>
        <taxon>Dikarya</taxon>
        <taxon>Ascomycota</taxon>
        <taxon>Pezizomycotina</taxon>
        <taxon>Leotiomycetes</taxon>
        <taxon>Erysiphales</taxon>
        <taxon>Erysiphaceae</taxon>
        <taxon>Blumeria</taxon>
    </lineage>
</organism>
<gene>
    <name evidence="1" type="ORF">BGT96224_Ac31504</name>
    <name evidence="2" type="ORF">BGT96224V2_LOCUS5831</name>
</gene>
<evidence type="ECO:0000313" key="1">
    <source>
        <dbReference type="EMBL" id="EPQ62648.1"/>
    </source>
</evidence>
<proteinExistence type="predicted"/>
<accession>A0A061HIX3</accession>
<feature type="non-terminal residue" evidence="2">
    <location>
        <position position="88"/>
    </location>
</feature>
<protein>
    <submittedName>
        <fullName evidence="2">BgtAc-31504</fullName>
    </submittedName>
</protein>
<dbReference type="HOGENOM" id="CLU_2468739_0_0_1"/>
<evidence type="ECO:0000313" key="3">
    <source>
        <dbReference type="Proteomes" id="UP000053110"/>
    </source>
</evidence>
<dbReference type="EMBL" id="UIGY01000198">
    <property type="protein sequence ID" value="SUZ12667.1"/>
    <property type="molecule type" value="Genomic_DNA"/>
</dbReference>
<dbReference type="EMBL" id="KE375171">
    <property type="protein sequence ID" value="EPQ62648.1"/>
    <property type="molecule type" value="Genomic_DNA"/>
</dbReference>
<reference evidence="2" key="3">
    <citation type="submission" date="2018-07" db="EMBL/GenBank/DDBJ databases">
        <authorList>
            <person name="Quirk P.G."/>
            <person name="Krulwich T.A."/>
        </authorList>
    </citation>
    <scope>NUCLEOTIDE SEQUENCE</scope>
    <source>
        <strain evidence="2">96224</strain>
    </source>
</reference>
<sequence>MDQLSELFENTSLKPLDYLLEQFRVEFDPENNPMDGKCISQRSKLLADFQAINYLILDLRVYTRNLQKNAAIVKLQNKLVFLMNYIAL</sequence>
<reference evidence="1" key="2">
    <citation type="submission" date="2013-01" db="EMBL/GenBank/DDBJ databases">
        <title>The wheat powdery mildew genome reveals unique evolution of an obligate biotroph.</title>
        <authorList>
            <person name="Oberhaensli S."/>
            <person name="Wicker T."/>
            <person name="Keller B."/>
        </authorList>
    </citation>
    <scope>NUCLEOTIDE SEQUENCE</scope>
    <source>
        <strain evidence="1">96224</strain>
    </source>
</reference>
<evidence type="ECO:0000313" key="2">
    <source>
        <dbReference type="EMBL" id="SUZ12667.1"/>
    </source>
</evidence>
<reference evidence="3" key="1">
    <citation type="journal article" date="2013" name="Nat. Genet.">
        <title>The wheat powdery mildew genome shows the unique evolution of an obligate biotroph.</title>
        <authorList>
            <person name="Wicker T."/>
            <person name="Oberhaensli S."/>
            <person name="Parlange F."/>
            <person name="Buchmann J.P."/>
            <person name="Shatalina M."/>
            <person name="Roffler S."/>
            <person name="Ben-David R."/>
            <person name="Dolezel J."/>
            <person name="Simkova H."/>
            <person name="Schulze-Lefert P."/>
            <person name="Spanu P.D."/>
            <person name="Bruggmann R."/>
            <person name="Amselem J."/>
            <person name="Quesneville H."/>
            <person name="Ver Loren van Themaat E."/>
            <person name="Paape T."/>
            <person name="Shimizu K.K."/>
            <person name="Keller B."/>
        </authorList>
    </citation>
    <scope>NUCLEOTIDE SEQUENCE [LARGE SCALE GENOMIC DNA]</scope>
    <source>
        <strain evidence="3">96224</strain>
    </source>
</reference>
<name>A0A061HIX3_BLUGR</name>
<dbReference type="AlphaFoldDB" id="A0A061HIX3"/>
<dbReference type="Proteomes" id="UP000053110">
    <property type="component" value="Unassembled WGS sequence"/>
</dbReference>